<dbReference type="InterPro" id="IPR022663">
    <property type="entry name" value="DapB_C"/>
</dbReference>
<feature type="active site" description="Proton donor/acceptor" evidence="13">
    <location>
        <position position="130"/>
    </location>
</feature>
<dbReference type="InterPro" id="IPR023940">
    <property type="entry name" value="DHDPR_bac"/>
</dbReference>
<feature type="binding site" evidence="13">
    <location>
        <position position="35"/>
    </location>
    <ligand>
        <name>NAD(+)</name>
        <dbReference type="ChEBI" id="CHEBI:57540"/>
    </ligand>
</feature>
<dbReference type="InterPro" id="IPR000846">
    <property type="entry name" value="DapB_N"/>
</dbReference>
<keyword evidence="4 13" id="KW-0521">NADP</keyword>
<keyword evidence="8 13" id="KW-0457">Lysine biosynthesis</keyword>
<evidence type="ECO:0000256" key="8">
    <source>
        <dbReference type="ARBA" id="ARBA00023154"/>
    </source>
</evidence>
<evidence type="ECO:0000256" key="5">
    <source>
        <dbReference type="ARBA" id="ARBA00022915"/>
    </source>
</evidence>
<dbReference type="PANTHER" id="PTHR20836:SF0">
    <property type="entry name" value="4-HYDROXY-TETRAHYDRODIPICOLINATE REDUCTASE 1, CHLOROPLASTIC-RELATED"/>
    <property type="match status" value="1"/>
</dbReference>
<dbReference type="Gene3D" id="3.40.50.720">
    <property type="entry name" value="NAD(P)-binding Rossmann-like Domain"/>
    <property type="match status" value="1"/>
</dbReference>
<evidence type="ECO:0000313" key="16">
    <source>
        <dbReference type="EMBL" id="UQN15958.1"/>
    </source>
</evidence>
<dbReference type="SUPFAM" id="SSF55347">
    <property type="entry name" value="Glyceraldehyde-3-phosphate dehydrogenase-like, C-terminal domain"/>
    <property type="match status" value="1"/>
</dbReference>
<name>A0ABY4N411_9MICO</name>
<protein>
    <recommendedName>
        <fullName evidence="10 13">4-hydroxy-tetrahydrodipicolinate reductase</fullName>
        <shortName evidence="13">HTPA reductase</shortName>
        <ecNumber evidence="10 13">1.17.1.8</ecNumber>
    </recommendedName>
</protein>
<gene>
    <name evidence="13 16" type="primary">dapB</name>
    <name evidence="16" type="ORF">M3M28_05785</name>
</gene>
<dbReference type="PROSITE" id="PS01298">
    <property type="entry name" value="DAPB"/>
    <property type="match status" value="1"/>
</dbReference>
<evidence type="ECO:0000256" key="13">
    <source>
        <dbReference type="HAMAP-Rule" id="MF_00102"/>
    </source>
</evidence>
<evidence type="ECO:0000256" key="10">
    <source>
        <dbReference type="ARBA" id="ARBA00038983"/>
    </source>
</evidence>
<evidence type="ECO:0000256" key="3">
    <source>
        <dbReference type="ARBA" id="ARBA00022605"/>
    </source>
</evidence>
<keyword evidence="7 13" id="KW-0520">NAD</keyword>
<feature type="domain" description="Dihydrodipicolinate reductase C-terminal" evidence="15">
    <location>
        <begin position="109"/>
        <end position="235"/>
    </location>
</feature>
<comment type="pathway">
    <text evidence="9 13">Amino-acid biosynthesis; L-lysine biosynthesis via DAP pathway; (S)-tetrahydrodipicolinate from L-aspartate: step 4/4.</text>
</comment>
<dbReference type="EC" id="1.17.1.8" evidence="10 13"/>
<comment type="similarity">
    <text evidence="1 13">Belongs to the DapB family.</text>
</comment>
<comment type="catalytic activity">
    <reaction evidence="12 13">
        <text>(S)-2,3,4,5-tetrahydrodipicolinate + NAD(+) + H2O = (2S,4S)-4-hydroxy-2,3,4,5-tetrahydrodipicolinate + NADH + H(+)</text>
        <dbReference type="Rhea" id="RHEA:35323"/>
        <dbReference type="ChEBI" id="CHEBI:15377"/>
        <dbReference type="ChEBI" id="CHEBI:15378"/>
        <dbReference type="ChEBI" id="CHEBI:16845"/>
        <dbReference type="ChEBI" id="CHEBI:57540"/>
        <dbReference type="ChEBI" id="CHEBI:57945"/>
        <dbReference type="ChEBI" id="CHEBI:67139"/>
        <dbReference type="EC" id="1.17.1.8"/>
    </reaction>
</comment>
<feature type="active site" description="Proton donor" evidence="13">
    <location>
        <position position="134"/>
    </location>
</feature>
<dbReference type="PANTHER" id="PTHR20836">
    <property type="entry name" value="DIHYDRODIPICOLINATE REDUCTASE"/>
    <property type="match status" value="1"/>
</dbReference>
<keyword evidence="6 13" id="KW-0560">Oxidoreductase</keyword>
<feature type="binding site" evidence="13">
    <location>
        <begin position="75"/>
        <end position="77"/>
    </location>
    <ligand>
        <name>NAD(+)</name>
        <dbReference type="ChEBI" id="CHEBI:57540"/>
    </ligand>
</feature>
<evidence type="ECO:0000259" key="15">
    <source>
        <dbReference type="Pfam" id="PF05173"/>
    </source>
</evidence>
<dbReference type="HAMAP" id="MF_00102">
    <property type="entry name" value="DapB"/>
    <property type="match status" value="1"/>
</dbReference>
<dbReference type="Gene3D" id="3.30.360.10">
    <property type="entry name" value="Dihydrodipicolinate Reductase, domain 2"/>
    <property type="match status" value="1"/>
</dbReference>
<proteinExistence type="inferred from homology"/>
<dbReference type="EMBL" id="CP097160">
    <property type="protein sequence ID" value="UQN15958.1"/>
    <property type="molecule type" value="Genomic_DNA"/>
</dbReference>
<dbReference type="NCBIfam" id="TIGR00036">
    <property type="entry name" value="dapB"/>
    <property type="match status" value="1"/>
</dbReference>
<keyword evidence="2 13" id="KW-0963">Cytoplasm</keyword>
<reference evidence="16" key="1">
    <citation type="submission" date="2022-05" db="EMBL/GenBank/DDBJ databases">
        <title>Complete genome sequence of toluene-degrading Gulosibacter sediminis strain ACHW.36C.</title>
        <authorList>
            <person name="Wai A.C."/>
            <person name="Lai G.K."/>
            <person name="Griffin S.D."/>
            <person name="Leung F.C."/>
        </authorList>
    </citation>
    <scope>NUCLEOTIDE SEQUENCE [LARGE SCALE GENOMIC DNA]</scope>
    <source>
        <strain evidence="16">ACHW.36C</strain>
    </source>
</reference>
<evidence type="ECO:0000256" key="6">
    <source>
        <dbReference type="ARBA" id="ARBA00023002"/>
    </source>
</evidence>
<comment type="catalytic activity">
    <reaction evidence="11 13">
        <text>(S)-2,3,4,5-tetrahydrodipicolinate + NADP(+) + H2O = (2S,4S)-4-hydroxy-2,3,4,5-tetrahydrodipicolinate + NADPH + H(+)</text>
        <dbReference type="Rhea" id="RHEA:35331"/>
        <dbReference type="ChEBI" id="CHEBI:15377"/>
        <dbReference type="ChEBI" id="CHEBI:15378"/>
        <dbReference type="ChEBI" id="CHEBI:16845"/>
        <dbReference type="ChEBI" id="CHEBI:57783"/>
        <dbReference type="ChEBI" id="CHEBI:58349"/>
        <dbReference type="ChEBI" id="CHEBI:67139"/>
        <dbReference type="EC" id="1.17.1.8"/>
    </reaction>
</comment>
<feature type="domain" description="Dihydrodipicolinate reductase N-terminal" evidence="14">
    <location>
        <begin position="4"/>
        <end position="103"/>
    </location>
</feature>
<comment type="caution">
    <text evidence="13">Was originally thought to be a dihydrodipicolinate reductase (DHDPR), catalyzing the conversion of dihydrodipicolinate to tetrahydrodipicolinate. However, it was shown in E.coli that the substrate of the enzymatic reaction is not dihydrodipicolinate (DHDP) but in fact (2S,4S)-4-hydroxy-2,3,4,5-tetrahydrodipicolinic acid (HTPA), the product released by the DapA-catalyzed reaction.</text>
</comment>
<dbReference type="Pfam" id="PF05173">
    <property type="entry name" value="DapB_C"/>
    <property type="match status" value="1"/>
</dbReference>
<comment type="function">
    <text evidence="13">Catalyzes the conversion of 4-hydroxy-tetrahydrodipicolinate (HTPA) to tetrahydrodipicolinate.</text>
</comment>
<evidence type="ECO:0000256" key="12">
    <source>
        <dbReference type="ARBA" id="ARBA00049396"/>
    </source>
</evidence>
<sequence length="240" mass="25215">MTVSVAISGATGRMGTLIRGLVDDLDGFEVHAALDSSSALDEMLGADVLIDVTHFDVSERATRFALEHGLNVIVGTSGWGQDRLAELESTIPAERGVLVVPNFSVGSVLSTHLASIAGKFYDSIEILEAHHDRKVDSPSGTAVRTAEAIAHARGSEVSSPNTDQRARGEIVAGIPIHALRLRGVVADQQVIFGGEGELVNIRHETLSNRAYVHGITLALQQASTQRGLTVGLDALLGLGG</sequence>
<dbReference type="PIRSF" id="PIRSF000161">
    <property type="entry name" value="DHPR"/>
    <property type="match status" value="1"/>
</dbReference>
<accession>A0ABY4N411</accession>
<comment type="subcellular location">
    <subcellularLocation>
        <location evidence="13">Cytoplasm</location>
    </subcellularLocation>
</comment>
<dbReference type="SUPFAM" id="SSF51735">
    <property type="entry name" value="NAD(P)-binding Rossmann-fold domains"/>
    <property type="match status" value="1"/>
</dbReference>
<evidence type="ECO:0000256" key="7">
    <source>
        <dbReference type="ARBA" id="ARBA00023027"/>
    </source>
</evidence>
<comment type="subunit">
    <text evidence="13">Homotetramer.</text>
</comment>
<feature type="binding site" evidence="13">
    <location>
        <begin position="9"/>
        <end position="14"/>
    </location>
    <ligand>
        <name>NAD(+)</name>
        <dbReference type="ChEBI" id="CHEBI:57540"/>
    </ligand>
</feature>
<organism evidence="16">
    <name type="scientific">Gulosibacter sediminis</name>
    <dbReference type="NCBI Taxonomy" id="1729695"/>
    <lineage>
        <taxon>Bacteria</taxon>
        <taxon>Bacillati</taxon>
        <taxon>Actinomycetota</taxon>
        <taxon>Actinomycetes</taxon>
        <taxon>Micrococcales</taxon>
        <taxon>Microbacteriaceae</taxon>
        <taxon>Gulosibacter</taxon>
    </lineage>
</organism>
<evidence type="ECO:0000256" key="2">
    <source>
        <dbReference type="ARBA" id="ARBA00022490"/>
    </source>
</evidence>
<evidence type="ECO:0000256" key="1">
    <source>
        <dbReference type="ARBA" id="ARBA00006642"/>
    </source>
</evidence>
<dbReference type="CDD" id="cd02274">
    <property type="entry name" value="DHDPR_N"/>
    <property type="match status" value="1"/>
</dbReference>
<feature type="binding site" evidence="13">
    <location>
        <begin position="140"/>
        <end position="141"/>
    </location>
    <ligand>
        <name>(S)-2,3,4,5-tetrahydrodipicolinate</name>
        <dbReference type="ChEBI" id="CHEBI:16845"/>
    </ligand>
</feature>
<comment type="caution">
    <text evidence="13">Lacks conserved residue(s) required for the propagation of feature annotation.</text>
</comment>
<evidence type="ECO:0000256" key="4">
    <source>
        <dbReference type="ARBA" id="ARBA00022857"/>
    </source>
</evidence>
<evidence type="ECO:0000256" key="11">
    <source>
        <dbReference type="ARBA" id="ARBA00049080"/>
    </source>
</evidence>
<dbReference type="Pfam" id="PF01113">
    <property type="entry name" value="DapB_N"/>
    <property type="match status" value="1"/>
</dbReference>
<feature type="binding site" evidence="13">
    <location>
        <position position="131"/>
    </location>
    <ligand>
        <name>(S)-2,3,4,5-tetrahydrodipicolinate</name>
        <dbReference type="ChEBI" id="CHEBI:16845"/>
    </ligand>
</feature>
<feature type="binding site" evidence="13">
    <location>
        <begin position="100"/>
        <end position="103"/>
    </location>
    <ligand>
        <name>NAD(+)</name>
        <dbReference type="ChEBI" id="CHEBI:57540"/>
    </ligand>
</feature>
<dbReference type="InterPro" id="IPR036291">
    <property type="entry name" value="NAD(P)-bd_dom_sf"/>
</dbReference>
<evidence type="ECO:0000259" key="14">
    <source>
        <dbReference type="Pfam" id="PF01113"/>
    </source>
</evidence>
<keyword evidence="5 13" id="KW-0220">Diaminopimelate biosynthesis</keyword>
<dbReference type="InterPro" id="IPR022664">
    <property type="entry name" value="DapB_N_CS"/>
</dbReference>
<evidence type="ECO:0000256" key="9">
    <source>
        <dbReference type="ARBA" id="ARBA00037922"/>
    </source>
</evidence>
<keyword evidence="3 13" id="KW-0028">Amino-acid biosynthesis</keyword>
<dbReference type="GO" id="GO:0008839">
    <property type="term" value="F:4-hydroxy-tetrahydrodipicolinate reductase"/>
    <property type="evidence" value="ECO:0007669"/>
    <property type="project" value="UniProtKB-EC"/>
</dbReference>